<proteinExistence type="predicted"/>
<protein>
    <submittedName>
        <fullName evidence="2">Uncharacterized protein</fullName>
    </submittedName>
</protein>
<dbReference type="AlphaFoldDB" id="A0A3B0MFJ4"/>
<sequence>MVIYESNFKYSTPDKIREWISCEFLLLLTLLQPLLEVNQPPYTLINVNLEHNSNIDTISRTSLLTILLTNSKQINFNIHQEELMFLSLLLLNKRIKASTLRIRLPKVGLSDDTKHIKHSLRNIYKQLTPDNTPVGRANKLHNNEKFQNNSINSKSYPPADTTENPINTTSNSLDNLNTSSSVRISEEHIVPDNIIVDRRNNNSGIEFNSTSYTLIFNGFLMFYKKQSLQQLREVSPLRCLLIPYGGTSSIEMKSNGIHPALIRFLSVFSTINYFSLEINVHLLGNGPPQLYTAHSQLALHHSFLMARLLSHAHQILISYSCTNLGNFMKKL</sequence>
<evidence type="ECO:0000256" key="1">
    <source>
        <dbReference type="SAM" id="MobiDB-lite"/>
    </source>
</evidence>
<dbReference type="VEuPathDB" id="PiroplasmaDB:TA03085"/>
<evidence type="ECO:0000313" key="2">
    <source>
        <dbReference type="EMBL" id="SVP88761.1"/>
    </source>
</evidence>
<name>A0A3B0MFJ4_THEAN</name>
<organism evidence="2">
    <name type="scientific">Theileria annulata</name>
    <dbReference type="NCBI Taxonomy" id="5874"/>
    <lineage>
        <taxon>Eukaryota</taxon>
        <taxon>Sar</taxon>
        <taxon>Alveolata</taxon>
        <taxon>Apicomplexa</taxon>
        <taxon>Aconoidasida</taxon>
        <taxon>Piroplasmida</taxon>
        <taxon>Theileriidae</taxon>
        <taxon>Theileria</taxon>
    </lineage>
</organism>
<feature type="compositionally biased region" description="Polar residues" evidence="1">
    <location>
        <begin position="145"/>
        <end position="166"/>
    </location>
</feature>
<gene>
    <name evidence="2" type="ORF">TAT_000061600</name>
</gene>
<accession>A0A3B0MFJ4</accession>
<reference evidence="2" key="1">
    <citation type="submission" date="2018-07" db="EMBL/GenBank/DDBJ databases">
        <authorList>
            <person name="Quirk P.G."/>
            <person name="Krulwich T.A."/>
        </authorList>
    </citation>
    <scope>NUCLEOTIDE SEQUENCE</scope>
    <source>
        <strain evidence="2">Anand</strain>
    </source>
</reference>
<dbReference type="EMBL" id="UIVT01000001">
    <property type="protein sequence ID" value="SVP88761.1"/>
    <property type="molecule type" value="Genomic_DNA"/>
</dbReference>
<feature type="region of interest" description="Disordered" evidence="1">
    <location>
        <begin position="145"/>
        <end position="174"/>
    </location>
</feature>